<dbReference type="Gene3D" id="3.90.180.10">
    <property type="entry name" value="Medium-chain alcohol dehydrogenases, catalytic domain"/>
    <property type="match status" value="1"/>
</dbReference>
<evidence type="ECO:0000256" key="2">
    <source>
        <dbReference type="ARBA" id="ARBA00022723"/>
    </source>
</evidence>
<protein>
    <submittedName>
        <fullName evidence="6">Alcohol dehydrogenase</fullName>
    </submittedName>
</protein>
<accession>A0A1H7UIU2</accession>
<evidence type="ECO:0000256" key="1">
    <source>
        <dbReference type="ARBA" id="ARBA00001947"/>
    </source>
</evidence>
<evidence type="ECO:0000313" key="6">
    <source>
        <dbReference type="EMBL" id="SEL96578.1"/>
    </source>
</evidence>
<evidence type="ECO:0000313" key="7">
    <source>
        <dbReference type="Proteomes" id="UP000198744"/>
    </source>
</evidence>
<dbReference type="InterPro" id="IPR036291">
    <property type="entry name" value="NAD(P)-bd_dom_sf"/>
</dbReference>
<dbReference type="GO" id="GO:0046872">
    <property type="term" value="F:metal ion binding"/>
    <property type="evidence" value="ECO:0007669"/>
    <property type="project" value="UniProtKB-KW"/>
</dbReference>
<dbReference type="SUPFAM" id="SSF51735">
    <property type="entry name" value="NAD(P)-binding Rossmann-fold domains"/>
    <property type="match status" value="1"/>
</dbReference>
<comment type="cofactor">
    <cofactor evidence="1">
        <name>Zn(2+)</name>
        <dbReference type="ChEBI" id="CHEBI:29105"/>
    </cofactor>
</comment>
<dbReference type="Pfam" id="PF08240">
    <property type="entry name" value="ADH_N"/>
    <property type="match status" value="1"/>
</dbReference>
<dbReference type="Pfam" id="PF00107">
    <property type="entry name" value="ADH_zinc_N"/>
    <property type="match status" value="1"/>
</dbReference>
<name>A0A1H7UIU2_9BACT</name>
<reference evidence="6 7" key="1">
    <citation type="submission" date="2016-10" db="EMBL/GenBank/DDBJ databases">
        <authorList>
            <person name="de Groot N.N."/>
        </authorList>
    </citation>
    <scope>NUCLEOTIDE SEQUENCE [LARGE SCALE GENOMIC DNA]</scope>
    <source>
        <strain evidence="6 7">DSM 8423</strain>
    </source>
</reference>
<evidence type="ECO:0000259" key="4">
    <source>
        <dbReference type="Pfam" id="PF00107"/>
    </source>
</evidence>
<dbReference type="PANTHER" id="PTHR42813">
    <property type="entry name" value="ZINC-TYPE ALCOHOL DEHYDROGENASE-LIKE"/>
    <property type="match status" value="1"/>
</dbReference>
<keyword evidence="7" id="KW-1185">Reference proteome</keyword>
<keyword evidence="2" id="KW-0479">Metal-binding</keyword>
<dbReference type="InterPro" id="IPR013154">
    <property type="entry name" value="ADH-like_N"/>
</dbReference>
<organism evidence="6 7">
    <name type="scientific">Syntrophus gentianae</name>
    <dbReference type="NCBI Taxonomy" id="43775"/>
    <lineage>
        <taxon>Bacteria</taxon>
        <taxon>Pseudomonadati</taxon>
        <taxon>Thermodesulfobacteriota</taxon>
        <taxon>Syntrophia</taxon>
        <taxon>Syntrophales</taxon>
        <taxon>Syntrophaceae</taxon>
        <taxon>Syntrophus</taxon>
    </lineage>
</organism>
<dbReference type="CDD" id="cd05278">
    <property type="entry name" value="FDH_like"/>
    <property type="match status" value="1"/>
</dbReference>
<dbReference type="Gene3D" id="3.40.50.720">
    <property type="entry name" value="NAD(P)-binding Rossmann-like Domain"/>
    <property type="match status" value="1"/>
</dbReference>
<dbReference type="STRING" id="43775.SAMN04489760_101203"/>
<dbReference type="EMBL" id="FOBS01000001">
    <property type="protein sequence ID" value="SEL96578.1"/>
    <property type="molecule type" value="Genomic_DNA"/>
</dbReference>
<dbReference type="OrthoDB" id="9774952at2"/>
<dbReference type="InterPro" id="IPR013149">
    <property type="entry name" value="ADH-like_C"/>
</dbReference>
<gene>
    <name evidence="6" type="ORF">SAMN04489760_101203</name>
</gene>
<feature type="domain" description="Alcohol dehydrogenase-like C-terminal" evidence="4">
    <location>
        <begin position="182"/>
        <end position="310"/>
    </location>
</feature>
<sequence>MADFMKAMVCRGPNAYGLEDVPAPKILEPGDVIGRVLLASISGADLAIVRGGIPEIRYPLIPGHEFCVEIVETGPAVKKLKVGDRVVVSCVACCGECWYCRQGLSARCQKAGYGAFGMRGPEGCQAEFVRIPGADVYCFKFPESLTPKDVLFCGDVLSAGYFAAEMAEIQCGETVVVVGAGPVGLCAMTTARLWSPSRIIAVDTSPFRLEAALKAGVADLALDPAKDNVLEAIRELTGGFGADRTIECAGRQITFDIAFSAVRGGGKISTVGIYEKPLSLPLNTAWGTNISLSWGFAPIDRLPGLIRLIEEGRINAAFLCTHQVPLNDILRGYEIFGSRKENCLKMLITPWER</sequence>
<keyword evidence="3" id="KW-0862">Zinc</keyword>
<proteinExistence type="predicted"/>
<evidence type="ECO:0000259" key="5">
    <source>
        <dbReference type="Pfam" id="PF08240"/>
    </source>
</evidence>
<dbReference type="InterPro" id="IPR011032">
    <property type="entry name" value="GroES-like_sf"/>
</dbReference>
<dbReference type="AlphaFoldDB" id="A0A1H7UIU2"/>
<evidence type="ECO:0000256" key="3">
    <source>
        <dbReference type="ARBA" id="ARBA00022833"/>
    </source>
</evidence>
<dbReference type="Proteomes" id="UP000198744">
    <property type="component" value="Unassembled WGS sequence"/>
</dbReference>
<dbReference type="SUPFAM" id="SSF50129">
    <property type="entry name" value="GroES-like"/>
    <property type="match status" value="1"/>
</dbReference>
<feature type="domain" description="Alcohol dehydrogenase-like N-terminal" evidence="5">
    <location>
        <begin position="29"/>
        <end position="136"/>
    </location>
</feature>